<dbReference type="InterPro" id="IPR016040">
    <property type="entry name" value="NAD(P)-bd_dom"/>
</dbReference>
<reference evidence="4" key="1">
    <citation type="submission" date="2018-02" db="EMBL/GenBank/DDBJ databases">
        <title>Genome sequencing of Solimonas sp. HR-BB.</title>
        <authorList>
            <person name="Lee Y."/>
            <person name="Jeon C.O."/>
        </authorList>
    </citation>
    <scope>NUCLEOTIDE SEQUENCE [LARGE SCALE GENOMIC DNA]</scope>
    <source>
        <strain evidence="4">HR-U</strain>
    </source>
</reference>
<dbReference type="RefSeq" id="WP_104716022.1">
    <property type="nucleotide sequence ID" value="NZ_PTRA01000009.1"/>
</dbReference>
<dbReference type="Pfam" id="PF13460">
    <property type="entry name" value="NAD_binding_10"/>
    <property type="match status" value="1"/>
</dbReference>
<dbReference type="OrthoDB" id="9771302at2"/>
<organism evidence="3 4">
    <name type="scientific">Siphonobacter curvatus</name>
    <dbReference type="NCBI Taxonomy" id="2094562"/>
    <lineage>
        <taxon>Bacteria</taxon>
        <taxon>Pseudomonadati</taxon>
        <taxon>Bacteroidota</taxon>
        <taxon>Cytophagia</taxon>
        <taxon>Cytophagales</taxon>
        <taxon>Cytophagaceae</taxon>
        <taxon>Siphonobacter</taxon>
    </lineage>
</organism>
<evidence type="ECO:0000256" key="1">
    <source>
        <dbReference type="ARBA" id="ARBA00022857"/>
    </source>
</evidence>
<evidence type="ECO:0000259" key="2">
    <source>
        <dbReference type="Pfam" id="PF13460"/>
    </source>
</evidence>
<dbReference type="Gene3D" id="3.40.50.720">
    <property type="entry name" value="NAD(P)-binding Rossmann-like Domain"/>
    <property type="match status" value="1"/>
</dbReference>
<name>A0A2S7IEU5_9BACT</name>
<dbReference type="InterPro" id="IPR036291">
    <property type="entry name" value="NAD(P)-bd_dom_sf"/>
</dbReference>
<evidence type="ECO:0000313" key="4">
    <source>
        <dbReference type="Proteomes" id="UP000239590"/>
    </source>
</evidence>
<dbReference type="PANTHER" id="PTHR42748:SF3">
    <property type="entry name" value="BLL4366 PROTEIN"/>
    <property type="match status" value="1"/>
</dbReference>
<gene>
    <name evidence="3" type="ORF">C5O19_24580</name>
</gene>
<proteinExistence type="predicted"/>
<dbReference type="SUPFAM" id="SSF51735">
    <property type="entry name" value="NAD(P)-binding Rossmann-fold domains"/>
    <property type="match status" value="1"/>
</dbReference>
<dbReference type="EMBL" id="PTRA01000009">
    <property type="protein sequence ID" value="PQA53424.1"/>
    <property type="molecule type" value="Genomic_DNA"/>
</dbReference>
<keyword evidence="4" id="KW-1185">Reference proteome</keyword>
<dbReference type="InterPro" id="IPR051164">
    <property type="entry name" value="NmrA-like_oxidored"/>
</dbReference>
<protein>
    <submittedName>
        <fullName evidence="3">NmrA family transcriptional regulator</fullName>
    </submittedName>
</protein>
<dbReference type="PANTHER" id="PTHR42748">
    <property type="entry name" value="NITROGEN METABOLITE REPRESSION PROTEIN NMRA FAMILY MEMBER"/>
    <property type="match status" value="1"/>
</dbReference>
<feature type="domain" description="NAD(P)-binding" evidence="2">
    <location>
        <begin position="7"/>
        <end position="172"/>
    </location>
</feature>
<keyword evidence="1" id="KW-0521">NADP</keyword>
<evidence type="ECO:0000313" key="3">
    <source>
        <dbReference type="EMBL" id="PQA53424.1"/>
    </source>
</evidence>
<accession>A0A2S7IEU5</accession>
<comment type="caution">
    <text evidence="3">The sequence shown here is derived from an EMBL/GenBank/DDBJ whole genome shotgun (WGS) entry which is preliminary data.</text>
</comment>
<sequence>MKIVIIGGTGLIGSNVASKLRQLGHTVIAASPSTGIDAITGEGLSQALEKAEVVIDLSNSASPEADTALHFFQTAGRNLAAAEKTAGVKHHLVLSIVGTDRAPHIGYLQAKKNQEDIIKESGIPFTIIRATQFHEHITTLIAVQSQGDQVHVSTLDYQPIAAEDVATLITQLSLEAPKNGTVEIAGPDRAPMNDFVTKYLAIKGEAKVVAVNDDNQYMFFTMPKSGLVPEGDFYAGIIRFDDWAKN</sequence>
<dbReference type="AlphaFoldDB" id="A0A2S7IEU5"/>
<dbReference type="Proteomes" id="UP000239590">
    <property type="component" value="Unassembled WGS sequence"/>
</dbReference>